<reference evidence="1" key="2">
    <citation type="journal article" date="2022" name="BMC Genomics">
        <title>Comparative genome analysis of mycobacteria focusing on tRNA and non-coding RNA.</title>
        <authorList>
            <person name="Behra P.R.K."/>
            <person name="Pettersson B.M.F."/>
            <person name="Ramesh M."/>
            <person name="Das S."/>
            <person name="Dasgupta S."/>
            <person name="Kirsebom L.A."/>
        </authorList>
    </citation>
    <scope>NUCLEOTIDE SEQUENCE</scope>
    <source>
        <strain evidence="1">CCUG 55640</strain>
    </source>
</reference>
<sequence>MGDVDRLPAGFGPNVAGGMIERIVADSTKRFADAAHAAGVPVTYVVRPDGSHTWGLFESEMQESWNTTVAPSLGA</sequence>
<protein>
    <recommendedName>
        <fullName evidence="3">Esterase</fullName>
    </recommendedName>
</protein>
<proteinExistence type="predicted"/>
<name>A0AA42BXJ0_9MYCO</name>
<dbReference type="InterPro" id="IPR029058">
    <property type="entry name" value="AB_hydrolase_fold"/>
</dbReference>
<dbReference type="EMBL" id="JACKVH010000008">
    <property type="protein sequence ID" value="MCV7377588.1"/>
    <property type="molecule type" value="Genomic_DNA"/>
</dbReference>
<accession>A0AA42BXJ0</accession>
<organism evidence="1 2">
    <name type="scientific">Mycobacterium alsense</name>
    <dbReference type="NCBI Taxonomy" id="324058"/>
    <lineage>
        <taxon>Bacteria</taxon>
        <taxon>Bacillati</taxon>
        <taxon>Actinomycetota</taxon>
        <taxon>Actinomycetes</taxon>
        <taxon>Mycobacteriales</taxon>
        <taxon>Mycobacteriaceae</taxon>
        <taxon>Mycobacterium</taxon>
    </lineage>
</organism>
<gene>
    <name evidence="1" type="ORF">H7K38_02830</name>
</gene>
<dbReference type="Gene3D" id="3.40.50.1820">
    <property type="entry name" value="alpha/beta hydrolase"/>
    <property type="match status" value="1"/>
</dbReference>
<evidence type="ECO:0008006" key="3">
    <source>
        <dbReference type="Google" id="ProtNLM"/>
    </source>
</evidence>
<reference evidence="1" key="1">
    <citation type="submission" date="2020-07" db="EMBL/GenBank/DDBJ databases">
        <authorList>
            <person name="Pettersson B.M.F."/>
            <person name="Behra P.R.K."/>
            <person name="Ramesh M."/>
            <person name="Das S."/>
            <person name="Dasgupta S."/>
            <person name="Kirsebom L.A."/>
        </authorList>
    </citation>
    <scope>NUCLEOTIDE SEQUENCE</scope>
    <source>
        <strain evidence="1">CCUG 55640</strain>
    </source>
</reference>
<evidence type="ECO:0000313" key="2">
    <source>
        <dbReference type="Proteomes" id="UP001141650"/>
    </source>
</evidence>
<dbReference type="SUPFAM" id="SSF53474">
    <property type="entry name" value="alpha/beta-Hydrolases"/>
    <property type="match status" value="1"/>
</dbReference>
<dbReference type="Proteomes" id="UP001141650">
    <property type="component" value="Unassembled WGS sequence"/>
</dbReference>
<comment type="caution">
    <text evidence="1">The sequence shown here is derived from an EMBL/GenBank/DDBJ whole genome shotgun (WGS) entry which is preliminary data.</text>
</comment>
<dbReference type="AlphaFoldDB" id="A0AA42BXJ0"/>
<evidence type="ECO:0000313" key="1">
    <source>
        <dbReference type="EMBL" id="MCV7377588.1"/>
    </source>
</evidence>
<dbReference type="RefSeq" id="WP_083136517.1">
    <property type="nucleotide sequence ID" value="NZ_JACKVH010000008.1"/>
</dbReference>